<sequence length="97" mass="10764">MNKYQYSYFINGSSKSNPYYSTQIQLDTIAKGTFVSRSLNIYTGAATYYHSRQVSYTITETGNLGQYLAGTFTGQATLDSTTTVVPVSGSFRIRITQ</sequence>
<dbReference type="OrthoDB" id="973965at2"/>
<dbReference type="RefSeq" id="WP_106526487.1">
    <property type="nucleotide sequence ID" value="NZ_PYAW01000001.1"/>
</dbReference>
<dbReference type="AlphaFoldDB" id="A0A2P8HSM8"/>
<dbReference type="EMBL" id="PYAW01000001">
    <property type="protein sequence ID" value="PSL49240.1"/>
    <property type="molecule type" value="Genomic_DNA"/>
</dbReference>
<comment type="caution">
    <text evidence="1">The sequence shown here is derived from an EMBL/GenBank/DDBJ whole genome shotgun (WGS) entry which is preliminary data.</text>
</comment>
<evidence type="ECO:0000313" key="2">
    <source>
        <dbReference type="Proteomes" id="UP000240971"/>
    </source>
</evidence>
<accession>A0A2P8HSM8</accession>
<protein>
    <submittedName>
        <fullName evidence="1">Uncharacterized protein</fullName>
    </submittedName>
</protein>
<evidence type="ECO:0000313" key="1">
    <source>
        <dbReference type="EMBL" id="PSL49240.1"/>
    </source>
</evidence>
<proteinExistence type="predicted"/>
<reference evidence="1 2" key="1">
    <citation type="submission" date="2018-03" db="EMBL/GenBank/DDBJ databases">
        <title>Genomic Encyclopedia of Archaeal and Bacterial Type Strains, Phase II (KMG-II): from individual species to whole genera.</title>
        <authorList>
            <person name="Goeker M."/>
        </authorList>
    </citation>
    <scope>NUCLEOTIDE SEQUENCE [LARGE SCALE GENOMIC DNA]</scope>
    <source>
        <strain evidence="1 2">DSM 24859</strain>
    </source>
</reference>
<organism evidence="1 2">
    <name type="scientific">Chitinophaga niastensis</name>
    <dbReference type="NCBI Taxonomy" id="536980"/>
    <lineage>
        <taxon>Bacteria</taxon>
        <taxon>Pseudomonadati</taxon>
        <taxon>Bacteroidota</taxon>
        <taxon>Chitinophagia</taxon>
        <taxon>Chitinophagales</taxon>
        <taxon>Chitinophagaceae</taxon>
        <taxon>Chitinophaga</taxon>
    </lineage>
</organism>
<keyword evidence="2" id="KW-1185">Reference proteome</keyword>
<name>A0A2P8HSM8_CHINA</name>
<dbReference type="Proteomes" id="UP000240971">
    <property type="component" value="Unassembled WGS sequence"/>
</dbReference>
<gene>
    <name evidence="1" type="ORF">CLV51_101570</name>
</gene>